<keyword evidence="10 18" id="KW-1278">Translocase</keyword>
<dbReference type="GO" id="GO:0005743">
    <property type="term" value="C:mitochondrial inner membrane"/>
    <property type="evidence" value="ECO:0007669"/>
    <property type="project" value="UniProtKB-SubCell"/>
</dbReference>
<keyword evidence="16 18" id="KW-0472">Membrane</keyword>
<evidence type="ECO:0000256" key="6">
    <source>
        <dbReference type="ARBA" id="ARBA00022448"/>
    </source>
</evidence>
<evidence type="ECO:0000256" key="12">
    <source>
        <dbReference type="ARBA" id="ARBA00022989"/>
    </source>
</evidence>
<feature type="transmembrane region" description="Helical" evidence="18">
    <location>
        <begin position="202"/>
        <end position="221"/>
    </location>
</feature>
<evidence type="ECO:0000256" key="2">
    <source>
        <dbReference type="ARBA" id="ARBA00004448"/>
    </source>
</evidence>
<dbReference type="PANTHER" id="PTHR46552:SF1">
    <property type="entry name" value="NADH-UBIQUINONE OXIDOREDUCTASE CHAIN 2"/>
    <property type="match status" value="1"/>
</dbReference>
<evidence type="ECO:0000256" key="8">
    <source>
        <dbReference type="ARBA" id="ARBA00022692"/>
    </source>
</evidence>
<feature type="transmembrane region" description="Helical" evidence="18">
    <location>
        <begin position="152"/>
        <end position="169"/>
    </location>
</feature>
<keyword evidence="15 18" id="KW-0496">Mitochondrion</keyword>
<keyword evidence="8 18" id="KW-0812">Transmembrane</keyword>
<dbReference type="InterPro" id="IPR050175">
    <property type="entry name" value="Complex_I_Subunit_2"/>
</dbReference>
<dbReference type="GO" id="GO:0006120">
    <property type="term" value="P:mitochondrial electron transport, NADH to ubiquinone"/>
    <property type="evidence" value="ECO:0007669"/>
    <property type="project" value="InterPro"/>
</dbReference>
<evidence type="ECO:0000256" key="4">
    <source>
        <dbReference type="ARBA" id="ARBA00012944"/>
    </source>
</evidence>
<dbReference type="EC" id="7.1.1.2" evidence="4 18"/>
<evidence type="ECO:0000256" key="15">
    <source>
        <dbReference type="ARBA" id="ARBA00023128"/>
    </source>
</evidence>
<dbReference type="PRINTS" id="PR01436">
    <property type="entry name" value="NADHDHGNASE2"/>
</dbReference>
<feature type="transmembrane region" description="Helical" evidence="18">
    <location>
        <begin position="62"/>
        <end position="82"/>
    </location>
</feature>
<dbReference type="PANTHER" id="PTHR46552">
    <property type="entry name" value="NADH-UBIQUINONE OXIDOREDUCTASE CHAIN 2"/>
    <property type="match status" value="1"/>
</dbReference>
<evidence type="ECO:0000256" key="13">
    <source>
        <dbReference type="ARBA" id="ARBA00023027"/>
    </source>
</evidence>
<dbReference type="Pfam" id="PF00361">
    <property type="entry name" value="Proton_antipo_M"/>
    <property type="match status" value="1"/>
</dbReference>
<evidence type="ECO:0000256" key="3">
    <source>
        <dbReference type="ARBA" id="ARBA00007012"/>
    </source>
</evidence>
<comment type="subcellular location">
    <subcellularLocation>
        <location evidence="2 18">Mitochondrion inner membrane</location>
        <topology evidence="2 18">Multi-pass membrane protein</topology>
    </subcellularLocation>
</comment>
<keyword evidence="6" id="KW-0813">Transport</keyword>
<dbReference type="GO" id="GO:0008137">
    <property type="term" value="F:NADH dehydrogenase (ubiquinone) activity"/>
    <property type="evidence" value="ECO:0007669"/>
    <property type="project" value="UniProtKB-EC"/>
</dbReference>
<comment type="catalytic activity">
    <reaction evidence="17 18">
        <text>a ubiquinone + NADH + 5 H(+)(in) = a ubiquinol + NAD(+) + 4 H(+)(out)</text>
        <dbReference type="Rhea" id="RHEA:29091"/>
        <dbReference type="Rhea" id="RHEA-COMP:9565"/>
        <dbReference type="Rhea" id="RHEA-COMP:9566"/>
        <dbReference type="ChEBI" id="CHEBI:15378"/>
        <dbReference type="ChEBI" id="CHEBI:16389"/>
        <dbReference type="ChEBI" id="CHEBI:17976"/>
        <dbReference type="ChEBI" id="CHEBI:57540"/>
        <dbReference type="ChEBI" id="CHEBI:57945"/>
        <dbReference type="EC" id="7.1.1.2"/>
    </reaction>
</comment>
<dbReference type="InterPro" id="IPR001750">
    <property type="entry name" value="ND/Mrp_TM"/>
</dbReference>
<name>A0A9E8LNN4_9NEOP</name>
<feature type="transmembrane region" description="Helical" evidence="18">
    <location>
        <begin position="94"/>
        <end position="117"/>
    </location>
</feature>
<keyword evidence="11 18" id="KW-0249">Electron transport</keyword>
<comment type="similarity">
    <text evidence="3 18">Belongs to the complex I subunit 2 family.</text>
</comment>
<keyword evidence="14 18" id="KW-0830">Ubiquinone</keyword>
<comment type="function">
    <text evidence="18">Core subunit of the mitochondrial membrane respiratory chain NADH dehydrogenase (Complex I) which catalyzes electron transfer from NADH through the respiratory chain, using ubiquinone as an electron acceptor. Essential for the catalytic activity and assembly of complex I.</text>
</comment>
<keyword evidence="9 18" id="KW-0999">Mitochondrion inner membrane</keyword>
<keyword evidence="13 18" id="KW-0520">NAD</keyword>
<evidence type="ECO:0000256" key="14">
    <source>
        <dbReference type="ARBA" id="ARBA00023075"/>
    </source>
</evidence>
<evidence type="ECO:0000256" key="1">
    <source>
        <dbReference type="ARBA" id="ARBA00003257"/>
    </source>
</evidence>
<evidence type="ECO:0000256" key="11">
    <source>
        <dbReference type="ARBA" id="ARBA00022982"/>
    </source>
</evidence>
<dbReference type="GeneID" id="77425015"/>
<comment type="function">
    <text evidence="1">Core subunit of the mitochondrial membrane respiratory chain NADH dehydrogenase (Complex I) that is believed to belong to the minimal assembly required for catalysis. Complex I functions in the transfer of electrons from NADH to the respiratory chain. The immediate electron acceptor for the enzyme is believed to be ubiquinone.</text>
</comment>
<evidence type="ECO:0000256" key="9">
    <source>
        <dbReference type="ARBA" id="ARBA00022792"/>
    </source>
</evidence>
<evidence type="ECO:0000259" key="19">
    <source>
        <dbReference type="Pfam" id="PF00361"/>
    </source>
</evidence>
<evidence type="ECO:0000256" key="16">
    <source>
        <dbReference type="ARBA" id="ARBA00023136"/>
    </source>
</evidence>
<feature type="transmembrane region" description="Helical" evidence="18">
    <location>
        <begin position="242"/>
        <end position="263"/>
    </location>
</feature>
<feature type="transmembrane region" description="Helical" evidence="18">
    <location>
        <begin position="7"/>
        <end position="24"/>
    </location>
</feature>
<evidence type="ECO:0000256" key="18">
    <source>
        <dbReference type="RuleBase" id="RU003403"/>
    </source>
</evidence>
<evidence type="ECO:0000256" key="17">
    <source>
        <dbReference type="ARBA" id="ARBA00049551"/>
    </source>
</evidence>
<feature type="transmembrane region" description="Helical" evidence="18">
    <location>
        <begin position="275"/>
        <end position="302"/>
    </location>
</feature>
<protein>
    <recommendedName>
        <fullName evidence="5 18">NADH-ubiquinone oxidoreductase chain 2</fullName>
        <ecNumber evidence="4 18">7.1.1.2</ecNumber>
    </recommendedName>
</protein>
<evidence type="ECO:0000256" key="7">
    <source>
        <dbReference type="ARBA" id="ARBA00022660"/>
    </source>
</evidence>
<reference evidence="20" key="2">
    <citation type="journal article" date="2022" name="Syst. Entomol.">
        <title>Massive gene rearrangements of mitochondrial genomes and implications for the phylogeny of Trichoptera (Insecta).</title>
        <authorList>
            <person name="Ge X."/>
            <person name="Peng L."/>
            <person name="Vogler A.P."/>
            <person name="Morse J.C."/>
            <person name="Yang L."/>
            <person name="Sun C."/>
            <person name="Wang B."/>
        </authorList>
    </citation>
    <scope>NUCLEOTIDE SEQUENCE</scope>
</reference>
<geneLocation type="mitochondrion" evidence="20"/>
<gene>
    <name evidence="20" type="primary">ND2</name>
</gene>
<dbReference type="AlphaFoldDB" id="A0A9E8LNN4"/>
<feature type="domain" description="NADH:quinone oxidoreductase/Mrp antiporter transmembrane" evidence="19">
    <location>
        <begin position="26"/>
        <end position="284"/>
    </location>
</feature>
<sequence>MFINFNIHKILLYFIMIMSILYSISSNTWINMWIGMEINLMAFIPLMSKMSNLISSECMMKYFLIQAFTSMNFIFIIFLSNFLNKWFYMNFYNYMINILINLTLIMKMGAAPFFFWFPKVMKGLNWLNCFILMSWQKIIPMIMISMFMNFKIINFSVFFSIICGSILGLNQSNLKLIMSYSSIHHMGWMMIILKINMNLWNIYFFIYLYLNYMIIYFFNMMQLFHLTQLYLLNTNLFMKMTFFMNFLSLSGIPPFLGFFPKWITINFLMMFNMNMILFTMIMFSLINFFFYLRITYSSFFFYNFKFKFMKFYMNKFMNKMNFYSLMSSFNLISIILFFNIY</sequence>
<organism evidence="20">
    <name type="scientific">Anisocentropus maculatus</name>
    <dbReference type="NCBI Taxonomy" id="2904904"/>
    <lineage>
        <taxon>Eukaryota</taxon>
        <taxon>Metazoa</taxon>
        <taxon>Ecdysozoa</taxon>
        <taxon>Arthropoda</taxon>
        <taxon>Hexapoda</taxon>
        <taxon>Insecta</taxon>
        <taxon>Pterygota</taxon>
        <taxon>Neoptera</taxon>
        <taxon>Endopterygota</taxon>
        <taxon>Trichoptera</taxon>
        <taxon>Integripalpia</taxon>
        <taxon>Brevitentoria</taxon>
        <taxon>Leptoceroidea</taxon>
        <taxon>Calamoceratidae</taxon>
        <taxon>Anisocentropodinae</taxon>
        <taxon>Anisocentropus</taxon>
    </lineage>
</organism>
<dbReference type="EMBL" id="OL678001">
    <property type="protein sequence ID" value="UZZ43753.1"/>
    <property type="molecule type" value="Genomic_DNA"/>
</dbReference>
<keyword evidence="12 18" id="KW-1133">Transmembrane helix</keyword>
<evidence type="ECO:0000256" key="5">
    <source>
        <dbReference type="ARBA" id="ARBA00021008"/>
    </source>
</evidence>
<dbReference type="RefSeq" id="YP_010586017.1">
    <property type="nucleotide sequence ID" value="NC_069243.1"/>
</dbReference>
<reference evidence="20" key="1">
    <citation type="submission" date="2021-11" db="EMBL/GenBank/DDBJ databases">
        <authorList>
            <person name="Ge X.-Y."/>
            <person name="Peng L."/>
            <person name="Sun C.-H."/>
            <person name="Wang B.-X."/>
        </authorList>
    </citation>
    <scope>NUCLEOTIDE SEQUENCE</scope>
</reference>
<evidence type="ECO:0000313" key="20">
    <source>
        <dbReference type="EMBL" id="UZZ43753.1"/>
    </source>
</evidence>
<feature type="transmembrane region" description="Helical" evidence="18">
    <location>
        <begin position="322"/>
        <end position="340"/>
    </location>
</feature>
<dbReference type="InterPro" id="IPR003917">
    <property type="entry name" value="NADH_UbQ_OxRdtase_chain2"/>
</dbReference>
<dbReference type="CTD" id="4536"/>
<accession>A0A9E8LNN4</accession>
<evidence type="ECO:0000256" key="10">
    <source>
        <dbReference type="ARBA" id="ARBA00022967"/>
    </source>
</evidence>
<proteinExistence type="inferred from homology"/>
<keyword evidence="7 18" id="KW-0679">Respiratory chain</keyword>